<sequence length="208" mass="22884">MMRPWLWLTIFAFLLAGLVSGCRSITPPVTYYTLNATTLPPAESNDGAKADLTVGIRSVGLPGYVNRQQMVVRSGANRLLISSLNRWADYPDRMVQQTIGENLQWLMPHIRMVNAPWPVEIKPDVILSFQFLELIGTGKRRVSLTAIWTIAGSPDKATDAAVVQTHRTHLIEPITGSGFGELAAAHSRAIGTLCRKVATALDAYTRSR</sequence>
<feature type="domain" description="ABC-type transport auxiliary lipoprotein component" evidence="1">
    <location>
        <begin position="32"/>
        <end position="198"/>
    </location>
</feature>
<dbReference type="KEGG" id="dov:DSCO28_12520"/>
<dbReference type="Pfam" id="PF03886">
    <property type="entry name" value="ABC_trans_aux"/>
    <property type="match status" value="1"/>
</dbReference>
<organism evidence="2 3">
    <name type="scientific">Desulfosarcina ovata subsp. sediminis</name>
    <dbReference type="NCBI Taxonomy" id="885957"/>
    <lineage>
        <taxon>Bacteria</taxon>
        <taxon>Pseudomonadati</taxon>
        <taxon>Thermodesulfobacteriota</taxon>
        <taxon>Desulfobacteria</taxon>
        <taxon>Desulfobacterales</taxon>
        <taxon>Desulfosarcinaceae</taxon>
        <taxon>Desulfosarcina</taxon>
    </lineage>
</organism>
<reference evidence="2 3" key="1">
    <citation type="submission" date="2019-11" db="EMBL/GenBank/DDBJ databases">
        <title>Comparative genomics of hydrocarbon-degrading Desulfosarcina strains.</title>
        <authorList>
            <person name="Watanabe M."/>
            <person name="Kojima H."/>
            <person name="Fukui M."/>
        </authorList>
    </citation>
    <scope>NUCLEOTIDE SEQUENCE [LARGE SCALE GENOMIC DNA]</scope>
    <source>
        <strain evidence="2 3">28bB2T</strain>
    </source>
</reference>
<proteinExistence type="predicted"/>
<protein>
    <recommendedName>
        <fullName evidence="1">ABC-type transport auxiliary lipoprotein component domain-containing protein</fullName>
    </recommendedName>
</protein>
<dbReference type="SUPFAM" id="SSF159594">
    <property type="entry name" value="XCC0632-like"/>
    <property type="match status" value="1"/>
</dbReference>
<accession>A0A5K7ZI65</accession>
<name>A0A5K7ZI65_9BACT</name>
<evidence type="ECO:0000313" key="3">
    <source>
        <dbReference type="Proteomes" id="UP000425960"/>
    </source>
</evidence>
<dbReference type="EMBL" id="AP021876">
    <property type="protein sequence ID" value="BBO80686.1"/>
    <property type="molecule type" value="Genomic_DNA"/>
</dbReference>
<evidence type="ECO:0000259" key="1">
    <source>
        <dbReference type="Pfam" id="PF03886"/>
    </source>
</evidence>
<dbReference type="RefSeq" id="WP_155309300.1">
    <property type="nucleotide sequence ID" value="NZ_AP021876.1"/>
</dbReference>
<gene>
    <name evidence="2" type="ORF">DSCO28_12520</name>
</gene>
<dbReference type="InterPro" id="IPR005586">
    <property type="entry name" value="ABC_trans_aux"/>
</dbReference>
<dbReference type="PROSITE" id="PS51257">
    <property type="entry name" value="PROKAR_LIPOPROTEIN"/>
    <property type="match status" value="1"/>
</dbReference>
<evidence type="ECO:0000313" key="2">
    <source>
        <dbReference type="EMBL" id="BBO80686.1"/>
    </source>
</evidence>
<dbReference type="Gene3D" id="3.40.50.10610">
    <property type="entry name" value="ABC-type transport auxiliary lipoprotein component"/>
    <property type="match status" value="1"/>
</dbReference>
<dbReference type="AlphaFoldDB" id="A0A5K7ZI65"/>
<dbReference type="Proteomes" id="UP000425960">
    <property type="component" value="Chromosome"/>
</dbReference>